<sequence>MHWWYSGMAPALLVLERPMANDHCGAMSSIPGHSFGARLPCCFHHSRDRVDVKFPGESHDLSGGHHRHCLGACARKSQDPLDQLFFVLAPATKTLSQVPYPAIPAATALTVSPPLIQRSSRWLGERGELEVRLTVEQPVIQWWRVGAYRDTTAAHPPVVHRSPDGGPTRRSGLLLETCRTIGATVPTVEPGSFQRSYDPTVKPPL</sequence>
<name>A0A2N5TQ29_9BASI</name>
<organism evidence="1 2">
    <name type="scientific">Puccinia coronata f. sp. avenae</name>
    <dbReference type="NCBI Taxonomy" id="200324"/>
    <lineage>
        <taxon>Eukaryota</taxon>
        <taxon>Fungi</taxon>
        <taxon>Dikarya</taxon>
        <taxon>Basidiomycota</taxon>
        <taxon>Pucciniomycotina</taxon>
        <taxon>Pucciniomycetes</taxon>
        <taxon>Pucciniales</taxon>
        <taxon>Pucciniaceae</taxon>
        <taxon>Puccinia</taxon>
    </lineage>
</organism>
<accession>A0A2N5TQ29</accession>
<protein>
    <submittedName>
        <fullName evidence="1">Uncharacterized protein</fullName>
    </submittedName>
</protein>
<dbReference type="Proteomes" id="UP000235392">
    <property type="component" value="Unassembled WGS sequence"/>
</dbReference>
<gene>
    <name evidence="1" type="ORF">PCASD_20084</name>
</gene>
<dbReference type="AlphaFoldDB" id="A0A2N5TQ29"/>
<evidence type="ECO:0000313" key="1">
    <source>
        <dbReference type="EMBL" id="PLW27571.1"/>
    </source>
</evidence>
<proteinExistence type="predicted"/>
<reference evidence="1 2" key="1">
    <citation type="submission" date="2017-11" db="EMBL/GenBank/DDBJ databases">
        <title>De novo assembly and phasing of dikaryotic genomes from two isolates of Puccinia coronata f. sp. avenae, the causal agent of oat crown rust.</title>
        <authorList>
            <person name="Miller M.E."/>
            <person name="Zhang Y."/>
            <person name="Omidvar V."/>
            <person name="Sperschneider J."/>
            <person name="Schwessinger B."/>
            <person name="Raley C."/>
            <person name="Palmer J.M."/>
            <person name="Garnica D."/>
            <person name="Upadhyaya N."/>
            <person name="Rathjen J."/>
            <person name="Taylor J.M."/>
            <person name="Park R.F."/>
            <person name="Dodds P.N."/>
            <person name="Hirsch C.D."/>
            <person name="Kianian S.F."/>
            <person name="Figueroa M."/>
        </authorList>
    </citation>
    <scope>NUCLEOTIDE SEQUENCE [LARGE SCALE GENOMIC DNA]</scope>
    <source>
        <strain evidence="1">12SD80</strain>
    </source>
</reference>
<comment type="caution">
    <text evidence="1">The sequence shown here is derived from an EMBL/GenBank/DDBJ whole genome shotgun (WGS) entry which is preliminary data.</text>
</comment>
<dbReference type="EMBL" id="PGCI01000400">
    <property type="protein sequence ID" value="PLW27571.1"/>
    <property type="molecule type" value="Genomic_DNA"/>
</dbReference>
<evidence type="ECO:0000313" key="2">
    <source>
        <dbReference type="Proteomes" id="UP000235392"/>
    </source>
</evidence>